<accession>A0AA88V3L4</accession>
<keyword evidence="1" id="KW-0175">Coiled coil</keyword>
<protein>
    <submittedName>
        <fullName evidence="2">Uncharacterized protein</fullName>
    </submittedName>
</protein>
<dbReference type="EMBL" id="JAVXUP010002864">
    <property type="protein sequence ID" value="KAK3001026.1"/>
    <property type="molecule type" value="Genomic_DNA"/>
</dbReference>
<name>A0AA88V3L4_9ASTE</name>
<feature type="coiled-coil region" evidence="1">
    <location>
        <begin position="64"/>
        <end position="124"/>
    </location>
</feature>
<dbReference type="Proteomes" id="UP001188597">
    <property type="component" value="Unassembled WGS sequence"/>
</dbReference>
<dbReference type="CDD" id="cd00303">
    <property type="entry name" value="retropepsin_like"/>
    <property type="match status" value="1"/>
</dbReference>
<dbReference type="AlphaFoldDB" id="A0AA88V3L4"/>
<dbReference type="SUPFAM" id="SSF50630">
    <property type="entry name" value="Acid proteases"/>
    <property type="match status" value="1"/>
</dbReference>
<dbReference type="PANTHER" id="PTHR12917">
    <property type="entry name" value="ASPARTYL PROTEASE DDI-RELATED"/>
    <property type="match status" value="1"/>
</dbReference>
<dbReference type="Gene3D" id="2.40.70.10">
    <property type="entry name" value="Acid Proteases"/>
    <property type="match status" value="1"/>
</dbReference>
<evidence type="ECO:0000313" key="2">
    <source>
        <dbReference type="EMBL" id="KAK3001026.1"/>
    </source>
</evidence>
<dbReference type="PANTHER" id="PTHR12917:SF18">
    <property type="entry name" value="DNA DAMAGE-INDUCIBLE PROTEIN 1-LIKE"/>
    <property type="match status" value="1"/>
</dbReference>
<proteinExistence type="predicted"/>
<reference evidence="2" key="1">
    <citation type="submission" date="2022-12" db="EMBL/GenBank/DDBJ databases">
        <title>Draft genome assemblies for two species of Escallonia (Escalloniales).</title>
        <authorList>
            <person name="Chanderbali A."/>
            <person name="Dervinis C."/>
            <person name="Anghel I."/>
            <person name="Soltis D."/>
            <person name="Soltis P."/>
            <person name="Zapata F."/>
        </authorList>
    </citation>
    <scope>NUCLEOTIDE SEQUENCE</scope>
    <source>
        <strain evidence="2">UCBG64.0493</strain>
        <tissue evidence="2">Leaf</tissue>
    </source>
</reference>
<comment type="caution">
    <text evidence="2">The sequence shown here is derived from an EMBL/GenBank/DDBJ whole genome shotgun (WGS) entry which is preliminary data.</text>
</comment>
<sequence length="456" mass="51914">MPMTVFGGMALADNRSILLIIEMLGLQCHDGCRAGLGQRGGAIKEEEVELIFNRLDDLEVDSRFTVLERKVDVFAEELDDLIEERVTHFMKGEVQRRKDLKGQVVELQKELATCKKELTRATRHGCIALPHGAYGGHVPYGFNCLKRELQRQFYLDSVNDKPSTAEAEGSIREYVNEYLALMLKIPEMSERRGLCFFVDGLQYWVATELRRRRYCRHKGKMIAFLEKHKGSKRYSSSSDWEARMGALQIVNAFVQKLREETAKKKKSKKKRGLFYTTVDVVGKTQEALMDTGATHNFMSPRVAKWLGLKPTKDGSWFTIVNAEERPTKGVVKNVDLRTGGWTWKADFNIIDMDELGVVLGMNFMEKSSTTLNPYCGVMVMMMAGKEGQLEWMISLVSKDGANARKGITVLQLDEGLTLCYVEWQMGPRTYAVDMLTKMITTEKFKHCLNLIHLLSC</sequence>
<dbReference type="InterPro" id="IPR021109">
    <property type="entry name" value="Peptidase_aspartic_dom_sf"/>
</dbReference>
<evidence type="ECO:0000313" key="3">
    <source>
        <dbReference type="Proteomes" id="UP001188597"/>
    </source>
</evidence>
<keyword evidence="3" id="KW-1185">Reference proteome</keyword>
<evidence type="ECO:0000256" key="1">
    <source>
        <dbReference type="SAM" id="Coils"/>
    </source>
</evidence>
<gene>
    <name evidence="2" type="ORF">RJ639_022485</name>
</gene>
<dbReference type="Pfam" id="PF13975">
    <property type="entry name" value="gag-asp_proteas"/>
    <property type="match status" value="1"/>
</dbReference>
<organism evidence="2 3">
    <name type="scientific">Escallonia herrerae</name>
    <dbReference type="NCBI Taxonomy" id="1293975"/>
    <lineage>
        <taxon>Eukaryota</taxon>
        <taxon>Viridiplantae</taxon>
        <taxon>Streptophyta</taxon>
        <taxon>Embryophyta</taxon>
        <taxon>Tracheophyta</taxon>
        <taxon>Spermatophyta</taxon>
        <taxon>Magnoliopsida</taxon>
        <taxon>eudicotyledons</taxon>
        <taxon>Gunneridae</taxon>
        <taxon>Pentapetalae</taxon>
        <taxon>asterids</taxon>
        <taxon>campanulids</taxon>
        <taxon>Escalloniales</taxon>
        <taxon>Escalloniaceae</taxon>
        <taxon>Escallonia</taxon>
    </lineage>
</organism>